<reference evidence="4 5" key="1">
    <citation type="journal article" date="2011" name="Proc. Natl. Acad. Sci. U.S.A.">
        <title>Niche of harmful alga Aureococcus anophagefferens revealed through ecogenomics.</title>
        <authorList>
            <person name="Gobler C.J."/>
            <person name="Berry D.L."/>
            <person name="Dyhrman S.T."/>
            <person name="Wilhelm S.W."/>
            <person name="Salamov A."/>
            <person name="Lobanov A.V."/>
            <person name="Zhang Y."/>
            <person name="Collier J.L."/>
            <person name="Wurch L.L."/>
            <person name="Kustka A.B."/>
            <person name="Dill B.D."/>
            <person name="Shah M."/>
            <person name="VerBerkmoes N.C."/>
            <person name="Kuo A."/>
            <person name="Terry A."/>
            <person name="Pangilinan J."/>
            <person name="Lindquist E.A."/>
            <person name="Lucas S."/>
            <person name="Paulsen I.T."/>
            <person name="Hattenrath-Lehmann T.K."/>
            <person name="Talmage S.C."/>
            <person name="Walker E.A."/>
            <person name="Koch F."/>
            <person name="Burson A.M."/>
            <person name="Marcoval M.A."/>
            <person name="Tang Y.Z."/>
            <person name="Lecleir G.R."/>
            <person name="Coyne K.J."/>
            <person name="Berg G.M."/>
            <person name="Bertrand E.M."/>
            <person name="Saito M.A."/>
            <person name="Gladyshev V.N."/>
            <person name="Grigoriev I.V."/>
        </authorList>
    </citation>
    <scope>NUCLEOTIDE SEQUENCE [LARGE SCALE GENOMIC DNA]</scope>
    <source>
        <strain evidence="5">CCMP 1984</strain>
    </source>
</reference>
<dbReference type="Gene3D" id="3.40.50.1820">
    <property type="entry name" value="alpha/beta hydrolase"/>
    <property type="match status" value="1"/>
</dbReference>
<keyword evidence="3" id="KW-0472">Membrane</keyword>
<dbReference type="InterPro" id="IPR001563">
    <property type="entry name" value="Peptidase_S10"/>
</dbReference>
<keyword evidence="2" id="KW-0121">Carboxypeptidase</keyword>
<keyword evidence="3" id="KW-0812">Transmembrane</keyword>
<keyword evidence="5" id="KW-1185">Reference proteome</keyword>
<dbReference type="AlphaFoldDB" id="F0YEB6"/>
<dbReference type="OrthoDB" id="443318at2759"/>
<dbReference type="InParanoid" id="F0YEB6"/>
<dbReference type="InterPro" id="IPR029058">
    <property type="entry name" value="AB_hydrolase_fold"/>
</dbReference>
<evidence type="ECO:0000256" key="2">
    <source>
        <dbReference type="RuleBase" id="RU361156"/>
    </source>
</evidence>
<dbReference type="PRINTS" id="PR00724">
    <property type="entry name" value="CRBOXYPTASEC"/>
</dbReference>
<dbReference type="Proteomes" id="UP000002729">
    <property type="component" value="Unassembled WGS sequence"/>
</dbReference>
<protein>
    <recommendedName>
        <fullName evidence="2">Carboxypeptidase</fullName>
        <ecNumber evidence="2">3.4.16.-</ecNumber>
    </recommendedName>
</protein>
<dbReference type="MEROPS" id="S10.005"/>
<evidence type="ECO:0000256" key="3">
    <source>
        <dbReference type="SAM" id="Phobius"/>
    </source>
</evidence>
<proteinExistence type="inferred from homology"/>
<dbReference type="SUPFAM" id="SSF53474">
    <property type="entry name" value="alpha/beta-Hydrolases"/>
    <property type="match status" value="1"/>
</dbReference>
<dbReference type="PANTHER" id="PTHR11802">
    <property type="entry name" value="SERINE PROTEASE FAMILY S10 SERINE CARBOXYPEPTIDASE"/>
    <property type="match status" value="1"/>
</dbReference>
<name>F0YEB6_AURAN</name>
<dbReference type="PROSITE" id="PS00131">
    <property type="entry name" value="CARBOXYPEPT_SER_SER"/>
    <property type="match status" value="1"/>
</dbReference>
<comment type="similarity">
    <text evidence="1 2">Belongs to the peptidase S10 family.</text>
</comment>
<evidence type="ECO:0000256" key="1">
    <source>
        <dbReference type="ARBA" id="ARBA00009431"/>
    </source>
</evidence>
<dbReference type="Pfam" id="PF00450">
    <property type="entry name" value="Peptidase_S10"/>
    <property type="match status" value="1"/>
</dbReference>
<evidence type="ECO:0000313" key="5">
    <source>
        <dbReference type="Proteomes" id="UP000002729"/>
    </source>
</evidence>
<dbReference type="EMBL" id="GL833134">
    <property type="protein sequence ID" value="EGB06526.1"/>
    <property type="molecule type" value="Genomic_DNA"/>
</dbReference>
<evidence type="ECO:0000313" key="4">
    <source>
        <dbReference type="EMBL" id="EGB06526.1"/>
    </source>
</evidence>
<dbReference type="GO" id="GO:0006508">
    <property type="term" value="P:proteolysis"/>
    <property type="evidence" value="ECO:0007669"/>
    <property type="project" value="UniProtKB-KW"/>
</dbReference>
<dbReference type="RefSeq" id="XP_009038704.1">
    <property type="nucleotide sequence ID" value="XM_009040456.1"/>
</dbReference>
<dbReference type="PANTHER" id="PTHR11802:SF201">
    <property type="entry name" value="CARBOXYPEPTIDASE"/>
    <property type="match status" value="1"/>
</dbReference>
<sequence length="511" mass="55810">MAEDLTKPLLGTKKKAWLAARFAVLSLAGLLISIFFLVHPGGGAVDAPEALDESPAVRVRRVEALLATPLSEAAAGDLRTTLPGAPAGDETVQFSGYVRISETKHMFYLLVLAAEDPASKPLAWWSNGGPGCSGLLGYATEHGPYRPMRDSTLSAFPYSWNNAANMLYVESPVGVGYSYTTDETGEDLKSGDQSVAKDNYDVLVGFFQRHPHFATSDLYLTSESYGGHYVPTLAQYIVDHDTTGMNLVGLAVGNPYTDPLENMRGMVGAYWGRSMIPFPLYHAWDDECTGSTIDAAKCETMGLAMFEYVGGDAWIDYYGLDYGYCSDHAADAADAGGRRLSSGRRALYDTAADGLYGYDACTGDYTDHYFNRADVKAALGVPESIEWQTCSGSVKYATEDDFMEEVWNSLLDAGLRMMIFSGDDDSVCGPIGTQSWLYKLLNVSADNDWRGWTYDDPRVGDDQLGGYRVIFGHGTRKITFVTAHHAGHMVPAYQPSKGYEVFSRFIADEWG</sequence>
<dbReference type="EC" id="3.4.16.-" evidence="2"/>
<feature type="transmembrane region" description="Helical" evidence="3">
    <location>
        <begin position="16"/>
        <end position="38"/>
    </location>
</feature>
<dbReference type="GeneID" id="20220646"/>
<dbReference type="eggNOG" id="KOG1282">
    <property type="taxonomic scope" value="Eukaryota"/>
</dbReference>
<dbReference type="GO" id="GO:0004185">
    <property type="term" value="F:serine-type carboxypeptidase activity"/>
    <property type="evidence" value="ECO:0007669"/>
    <property type="project" value="UniProtKB-UniRule"/>
</dbReference>
<keyword evidence="2" id="KW-0645">Protease</keyword>
<gene>
    <name evidence="4" type="ORF">AURANDRAFT_28986</name>
</gene>
<keyword evidence="3" id="KW-1133">Transmembrane helix</keyword>
<keyword evidence="2" id="KW-0378">Hydrolase</keyword>
<dbReference type="OMA" id="WYTGGQV"/>
<dbReference type="KEGG" id="aaf:AURANDRAFT_28986"/>
<accession>F0YEB6</accession>
<dbReference type="InterPro" id="IPR018202">
    <property type="entry name" value="Ser_caboxypep_ser_AS"/>
</dbReference>
<organism evidence="5">
    <name type="scientific">Aureococcus anophagefferens</name>
    <name type="common">Harmful bloom alga</name>
    <dbReference type="NCBI Taxonomy" id="44056"/>
    <lineage>
        <taxon>Eukaryota</taxon>
        <taxon>Sar</taxon>
        <taxon>Stramenopiles</taxon>
        <taxon>Ochrophyta</taxon>
        <taxon>Pelagophyceae</taxon>
        <taxon>Pelagomonadales</taxon>
        <taxon>Pelagomonadaceae</taxon>
        <taxon>Aureococcus</taxon>
    </lineage>
</organism>